<dbReference type="EMBL" id="JTDL01000036">
    <property type="protein sequence ID" value="KHL05132.1"/>
    <property type="molecule type" value="Genomic_DNA"/>
</dbReference>
<evidence type="ECO:0000313" key="2">
    <source>
        <dbReference type="Proteomes" id="UP000030982"/>
    </source>
</evidence>
<keyword evidence="2" id="KW-1185">Reference proteome</keyword>
<dbReference type="Proteomes" id="UP000030982">
    <property type="component" value="Unassembled WGS sequence"/>
</dbReference>
<gene>
    <name evidence="1" type="ORF">LK10_02360</name>
</gene>
<comment type="caution">
    <text evidence="1">The sequence shown here is derived from an EMBL/GenBank/DDBJ whole genome shotgun (WGS) entry which is preliminary data.</text>
</comment>
<accession>A0A0B2AP08</accession>
<evidence type="ECO:0000313" key="1">
    <source>
        <dbReference type="EMBL" id="KHL05132.1"/>
    </source>
</evidence>
<organism evidence="1 2">
    <name type="scientific">Sinomonas humi</name>
    <dbReference type="NCBI Taxonomy" id="1338436"/>
    <lineage>
        <taxon>Bacteria</taxon>
        <taxon>Bacillati</taxon>
        <taxon>Actinomycetota</taxon>
        <taxon>Actinomycetes</taxon>
        <taxon>Micrococcales</taxon>
        <taxon>Micrococcaceae</taxon>
        <taxon>Sinomonas</taxon>
    </lineage>
</organism>
<protein>
    <submittedName>
        <fullName evidence="1">Uncharacterized protein</fullName>
    </submittedName>
</protein>
<reference evidence="1 2" key="1">
    <citation type="submission" date="2014-09" db="EMBL/GenBank/DDBJ databases">
        <title>Genome sequence of Sinomonas sp. MUSC 117.</title>
        <authorList>
            <person name="Lee L.-H."/>
        </authorList>
    </citation>
    <scope>NUCLEOTIDE SEQUENCE [LARGE SCALE GENOMIC DNA]</scope>
    <source>
        <strain evidence="1 2">MUSC 117</strain>
    </source>
</reference>
<proteinExistence type="predicted"/>
<name>A0A0B2AP08_9MICC</name>
<dbReference type="AlphaFoldDB" id="A0A0B2AP08"/>
<sequence length="69" mass="8040">MPRLHPEEKTLRDQARGILREALDGPGLREEDKERLRGLISKHPEQPERALLEHLRVLREVDRAELLAS</sequence>
<dbReference type="STRING" id="1338436.LK10_02360"/>